<dbReference type="Proteomes" id="UP000005926">
    <property type="component" value="Unassembled WGS sequence"/>
</dbReference>
<evidence type="ECO:0000313" key="1">
    <source>
        <dbReference type="EMBL" id="EEW37637.1"/>
    </source>
</evidence>
<accession>C8NFA8</accession>
<reference evidence="1 2" key="1">
    <citation type="submission" date="2009-08" db="EMBL/GenBank/DDBJ databases">
        <authorList>
            <person name="Muzny D."/>
            <person name="Qin X."/>
            <person name="Deng J."/>
            <person name="Jiang H."/>
            <person name="Liu Y."/>
            <person name="Qu J."/>
            <person name="Song X.-Z."/>
            <person name="Zhang L."/>
            <person name="Thornton R."/>
            <person name="Coyle M."/>
            <person name="Francisco L."/>
            <person name="Jackson L."/>
            <person name="Javaid M."/>
            <person name="Korchina V."/>
            <person name="Kovar C."/>
            <person name="Mata R."/>
            <person name="Mathew T."/>
            <person name="Ngo R."/>
            <person name="Nguyen L."/>
            <person name="Nguyen N."/>
            <person name="Okwuonu G."/>
            <person name="Ongeri F."/>
            <person name="Pham C."/>
            <person name="Simmons D."/>
            <person name="Wilczek-Boney K."/>
            <person name="Hale W."/>
            <person name="Jakkamsetti A."/>
            <person name="Pham P."/>
            <person name="Ruth R."/>
            <person name="San Lucas F."/>
            <person name="Warren J."/>
            <person name="Zhang J."/>
            <person name="Zhao Z."/>
            <person name="Zhou C."/>
            <person name="Zhu D."/>
            <person name="Lee S."/>
            <person name="Bess C."/>
            <person name="Blankenburg K."/>
            <person name="Forbes L."/>
            <person name="Fu Q."/>
            <person name="Gubbala S."/>
            <person name="Hirani K."/>
            <person name="Jayaseelan J.C."/>
            <person name="Lara F."/>
            <person name="Munidasa M."/>
            <person name="Palculict T."/>
            <person name="Patil S."/>
            <person name="Pu L.-L."/>
            <person name="Saada N."/>
            <person name="Tang L."/>
            <person name="Weissenberger G."/>
            <person name="Zhu Y."/>
            <person name="Hemphill L."/>
            <person name="Shang Y."/>
            <person name="Youmans B."/>
            <person name="Ayvaz T."/>
            <person name="Ross M."/>
            <person name="Santibanez J."/>
            <person name="Aqrawi P."/>
            <person name="Gross S."/>
            <person name="Joshi V."/>
            <person name="Fowler G."/>
            <person name="Nazareth L."/>
            <person name="Reid J."/>
            <person name="Worley K."/>
            <person name="Petrosino J."/>
            <person name="Highlander S."/>
            <person name="Gibbs R."/>
        </authorList>
    </citation>
    <scope>NUCLEOTIDE SEQUENCE [LARGE SCALE GENOMIC DNA]</scope>
    <source>
        <strain evidence="1 2">ATCC 49175</strain>
    </source>
</reference>
<dbReference type="HOGENOM" id="CLU_2464695_0_0_9"/>
<evidence type="ECO:0000313" key="2">
    <source>
        <dbReference type="Proteomes" id="UP000005926"/>
    </source>
</evidence>
<dbReference type="AlphaFoldDB" id="C8NFA8"/>
<gene>
    <name evidence="1" type="ORF">HMPREF0444_0603</name>
</gene>
<proteinExistence type="predicted"/>
<organism evidence="1 2">
    <name type="scientific">Granulicatella adiacens ATCC 49175</name>
    <dbReference type="NCBI Taxonomy" id="638301"/>
    <lineage>
        <taxon>Bacteria</taxon>
        <taxon>Bacillati</taxon>
        <taxon>Bacillota</taxon>
        <taxon>Bacilli</taxon>
        <taxon>Lactobacillales</taxon>
        <taxon>Carnobacteriaceae</taxon>
        <taxon>Granulicatella</taxon>
    </lineage>
</organism>
<keyword evidence="2" id="KW-1185">Reference proteome</keyword>
<sequence>MLHLGHREVIGMGKKFRVDKEKVDRLETLEYSEMIKLAAVYKILEDEGVTPELLEKWGYYYKGKRWLKIPVSRTKEGVDGSDFLFNTQVYEVLIDLP</sequence>
<protein>
    <submittedName>
        <fullName evidence="1">Uncharacterized protein</fullName>
    </submittedName>
</protein>
<dbReference type="EMBL" id="ACKZ01000013">
    <property type="protein sequence ID" value="EEW37637.1"/>
    <property type="molecule type" value="Genomic_DNA"/>
</dbReference>
<dbReference type="STRING" id="638301.HMPREF0444_0603"/>
<comment type="caution">
    <text evidence="1">The sequence shown here is derived from an EMBL/GenBank/DDBJ whole genome shotgun (WGS) entry which is preliminary data.</text>
</comment>
<name>C8NFA8_9LACT</name>